<comment type="similarity">
    <text evidence="7">Belongs to the glycosyltransferase 87 family.</text>
</comment>
<organism evidence="9 10">
    <name type="scientific">Acetobacter musti</name>
    <dbReference type="NCBI Taxonomy" id="864732"/>
    <lineage>
        <taxon>Bacteria</taxon>
        <taxon>Pseudomonadati</taxon>
        <taxon>Pseudomonadota</taxon>
        <taxon>Alphaproteobacteria</taxon>
        <taxon>Acetobacterales</taxon>
        <taxon>Acetobacteraceae</taxon>
        <taxon>Acetobacter</taxon>
    </lineage>
</organism>
<dbReference type="InterPro" id="IPR018584">
    <property type="entry name" value="GT87"/>
</dbReference>
<evidence type="ECO:0000313" key="9">
    <source>
        <dbReference type="EMBL" id="NHN84423.1"/>
    </source>
</evidence>
<evidence type="ECO:0000256" key="3">
    <source>
        <dbReference type="ARBA" id="ARBA00022679"/>
    </source>
</evidence>
<keyword evidence="5 8" id="KW-1133">Transmembrane helix</keyword>
<evidence type="ECO:0000313" key="10">
    <source>
        <dbReference type="Proteomes" id="UP000635278"/>
    </source>
</evidence>
<feature type="transmembrane region" description="Helical" evidence="8">
    <location>
        <begin position="187"/>
        <end position="212"/>
    </location>
</feature>
<comment type="subcellular location">
    <subcellularLocation>
        <location evidence="1">Cell membrane</location>
        <topology evidence="1">Multi-pass membrane protein</topology>
    </subcellularLocation>
</comment>
<evidence type="ECO:0000256" key="2">
    <source>
        <dbReference type="ARBA" id="ARBA00022475"/>
    </source>
</evidence>
<keyword evidence="3" id="KW-0808">Transferase</keyword>
<evidence type="ECO:0000256" key="8">
    <source>
        <dbReference type="SAM" id="Phobius"/>
    </source>
</evidence>
<gene>
    <name evidence="9" type="ORF">GOB93_07160</name>
</gene>
<keyword evidence="6 8" id="KW-0472">Membrane</keyword>
<feature type="transmembrane region" description="Helical" evidence="8">
    <location>
        <begin position="224"/>
        <end position="245"/>
    </location>
</feature>
<evidence type="ECO:0000256" key="6">
    <source>
        <dbReference type="ARBA" id="ARBA00023136"/>
    </source>
</evidence>
<keyword evidence="2" id="KW-1003">Cell membrane</keyword>
<feature type="transmembrane region" description="Helical" evidence="8">
    <location>
        <begin position="281"/>
        <end position="303"/>
    </location>
</feature>
<proteinExistence type="inferred from homology"/>
<keyword evidence="4 8" id="KW-0812">Transmembrane</keyword>
<dbReference type="EMBL" id="WOTB01000007">
    <property type="protein sequence ID" value="NHN84423.1"/>
    <property type="molecule type" value="Genomic_DNA"/>
</dbReference>
<evidence type="ECO:0000256" key="7">
    <source>
        <dbReference type="ARBA" id="ARBA00024033"/>
    </source>
</evidence>
<dbReference type="Pfam" id="PF09594">
    <property type="entry name" value="GT87"/>
    <property type="match status" value="1"/>
</dbReference>
<sequence length="431" mass="47141">MYAVRRFMNAAVIRAVWLTPGRARAYSEIFGLFGWVLFLLMLLQPYWNTRQASGPPFGDFISFWAASKQVLTGHLADVYNASKHHLVELAEFPELSFGDVAFFYPPTFLLTCIPLALLPVRLSASVWLAGAGIAFVCAIRRILPQSWALLPIVAFPGAVVDVTNGQNGLLTGALLGWGAVLLPRRPFMAGLCLGCLVIKPQMLVAAPVVLLCARQWRAVAGGMVSGAGLIGASWLAFGSGAWAGFFRMSHSARETFERGYVSFWKMQSVFTSVRLLHGGVVVAYIVQITATVLVLAMVGWACFRVTQRKASLRFQGECAPEIILMITALPFCTPFLLDYDLACLAFPVAWLLVQARGSDWLPGEKFILFLAYIYLFGARLMGLMTHICPTPVIASALLLLVMRRVLPDEFAKAGARLAAVFRRGDSLAGLK</sequence>
<feature type="transmembrane region" description="Helical" evidence="8">
    <location>
        <begin position="323"/>
        <end position="352"/>
    </location>
</feature>
<feature type="transmembrane region" description="Helical" evidence="8">
    <location>
        <begin position="372"/>
        <end position="402"/>
    </location>
</feature>
<protein>
    <submittedName>
        <fullName evidence="9">DUF2029 domain-containing protein</fullName>
    </submittedName>
</protein>
<feature type="transmembrane region" description="Helical" evidence="8">
    <location>
        <begin position="125"/>
        <end position="143"/>
    </location>
</feature>
<evidence type="ECO:0000256" key="4">
    <source>
        <dbReference type="ARBA" id="ARBA00022692"/>
    </source>
</evidence>
<dbReference type="Proteomes" id="UP000635278">
    <property type="component" value="Unassembled WGS sequence"/>
</dbReference>
<comment type="caution">
    <text evidence="9">The sequence shown here is derived from an EMBL/GenBank/DDBJ whole genome shotgun (WGS) entry which is preliminary data.</text>
</comment>
<name>A0ABX0JQV2_9PROT</name>
<accession>A0ABX0JQV2</accession>
<feature type="transmembrane region" description="Helical" evidence="8">
    <location>
        <begin position="29"/>
        <end position="47"/>
    </location>
</feature>
<evidence type="ECO:0000256" key="1">
    <source>
        <dbReference type="ARBA" id="ARBA00004651"/>
    </source>
</evidence>
<keyword evidence="10" id="KW-1185">Reference proteome</keyword>
<reference evidence="9 10" key="1">
    <citation type="journal article" date="2020" name="Int. J. Syst. Evol. Microbiol.">
        <title>Novel acetic acid bacteria from cider fermentations: Acetobacter conturbans sp. nov. and Acetobacter fallax sp. nov.</title>
        <authorList>
            <person name="Sombolestani A.S."/>
            <person name="Cleenwerck I."/>
            <person name="Cnockaert M."/>
            <person name="Borremans W."/>
            <person name="Wieme A.D."/>
            <person name="De Vuyst L."/>
            <person name="Vandamme P."/>
        </authorList>
    </citation>
    <scope>NUCLEOTIDE SEQUENCE [LARGE SCALE GENOMIC DNA]</scope>
    <source>
        <strain evidence="9 10">LMG 30640</strain>
    </source>
</reference>
<evidence type="ECO:0000256" key="5">
    <source>
        <dbReference type="ARBA" id="ARBA00022989"/>
    </source>
</evidence>